<gene>
    <name evidence="4" type="ORF">HCU74_03240</name>
</gene>
<sequence>MVTWVGRTSGGLPGPRIVQAYIDWLINLSVAPGRQLEILEALIRRSADLVKAALLGSEPTDDRRFRGEGWQKRPYAWLVQAALHRDELARIATEPLPGMDAHNAELVRFYTQQLVDALSPANFALTNPEFVQATIAQRGKNLLRGARFAIGDAVRTITGTDPETAEQFKVGETLATTPGKVVYRNALMELIQYSPSTEDVHAEPILYVPAWIMKYYILDLSPSNSMIRWLVEQGHTVFAISWKNPGKEDSDLSMEDYRTLGVASAMEVIGDIMPERKVHAVGYCVGGTLLMIAAAVMARGGDNRLQSITLFAAQTDFTDAGELRLFIDEMTLYWLEQQMKRNGFLATKQMGGAFAALRAPDLLWQPMLRRYCLGEDNSGFDIMAWNADGTRMPCRMHSDYLRQLYLKNELAQGKYVAGGAAISIGDISAPLYIVGTTADHIAPWESVYKTRNLKKLGETMFCLTKGGHNAGIVSEPGRPRRSFVAGGWDETSAYQSPEVWQASAEPHEGSWWIHWQEWLVGRSSPERTSPPPMGAPDKGHVVLGDAPGTYVFQR</sequence>
<evidence type="ECO:0000313" key="5">
    <source>
        <dbReference type="Proteomes" id="UP000765845"/>
    </source>
</evidence>
<keyword evidence="2" id="KW-0012">Acyltransferase</keyword>
<evidence type="ECO:0000256" key="1">
    <source>
        <dbReference type="ARBA" id="ARBA00022679"/>
    </source>
</evidence>
<dbReference type="PANTHER" id="PTHR36837:SF5">
    <property type="entry name" value="POLY-3-HYDROXYBUTYRATE SYNTHASE"/>
    <property type="match status" value="1"/>
</dbReference>
<keyword evidence="5" id="KW-1185">Reference proteome</keyword>
<dbReference type="GO" id="GO:0016787">
    <property type="term" value="F:hydrolase activity"/>
    <property type="evidence" value="ECO:0007669"/>
    <property type="project" value="UniProtKB-KW"/>
</dbReference>
<dbReference type="PANTHER" id="PTHR36837">
    <property type="entry name" value="POLY(3-HYDROXYALKANOATE) POLYMERASE SUBUNIT PHAC"/>
    <property type="match status" value="1"/>
</dbReference>
<evidence type="ECO:0000313" key="4">
    <source>
        <dbReference type="EMBL" id="NKI16429.1"/>
    </source>
</evidence>
<name>A0ABX1GB99_9GAMM</name>
<dbReference type="Gene3D" id="3.40.50.1820">
    <property type="entry name" value="alpha/beta hydrolase"/>
    <property type="match status" value="1"/>
</dbReference>
<organism evidence="4 5">
    <name type="scientific">Spongiibacter thalassae</name>
    <dbReference type="NCBI Taxonomy" id="2721624"/>
    <lineage>
        <taxon>Bacteria</taxon>
        <taxon>Pseudomonadati</taxon>
        <taxon>Pseudomonadota</taxon>
        <taxon>Gammaproteobacteria</taxon>
        <taxon>Cellvibrionales</taxon>
        <taxon>Spongiibacteraceae</taxon>
        <taxon>Spongiibacter</taxon>
    </lineage>
</organism>
<dbReference type="SUPFAM" id="SSF53474">
    <property type="entry name" value="alpha/beta-Hydrolases"/>
    <property type="match status" value="1"/>
</dbReference>
<protein>
    <submittedName>
        <fullName evidence="4">Alpha/beta fold hydrolase</fullName>
    </submittedName>
</protein>
<dbReference type="InterPro" id="IPR029058">
    <property type="entry name" value="AB_hydrolase_fold"/>
</dbReference>
<dbReference type="Pfam" id="PF07167">
    <property type="entry name" value="PhaC_N"/>
    <property type="match status" value="1"/>
</dbReference>
<proteinExistence type="predicted"/>
<dbReference type="InterPro" id="IPR010941">
    <property type="entry name" value="PhaC_N"/>
</dbReference>
<dbReference type="Proteomes" id="UP000765845">
    <property type="component" value="Unassembled WGS sequence"/>
</dbReference>
<reference evidence="4 5" key="1">
    <citation type="submission" date="2020-04" db="EMBL/GenBank/DDBJ databases">
        <authorList>
            <person name="Yoon J."/>
        </authorList>
    </citation>
    <scope>NUCLEOTIDE SEQUENCE [LARGE SCALE GENOMIC DNA]</scope>
    <source>
        <strain evidence="4 5">KMU-166</strain>
    </source>
</reference>
<evidence type="ECO:0000259" key="3">
    <source>
        <dbReference type="Pfam" id="PF07167"/>
    </source>
</evidence>
<feature type="domain" description="Poly-beta-hydroxybutyrate polymerase N-terminal" evidence="3">
    <location>
        <begin position="61"/>
        <end position="230"/>
    </location>
</feature>
<keyword evidence="4" id="KW-0378">Hydrolase</keyword>
<accession>A0ABX1GB99</accession>
<dbReference type="InterPro" id="IPR051321">
    <property type="entry name" value="PHA/PHB_synthase"/>
</dbReference>
<evidence type="ECO:0000256" key="2">
    <source>
        <dbReference type="ARBA" id="ARBA00023315"/>
    </source>
</evidence>
<dbReference type="EMBL" id="JAAWWK010000001">
    <property type="protein sequence ID" value="NKI16429.1"/>
    <property type="molecule type" value="Genomic_DNA"/>
</dbReference>
<comment type="caution">
    <text evidence="4">The sequence shown here is derived from an EMBL/GenBank/DDBJ whole genome shotgun (WGS) entry which is preliminary data.</text>
</comment>
<keyword evidence="1" id="KW-0808">Transferase</keyword>